<evidence type="ECO:0008006" key="3">
    <source>
        <dbReference type="Google" id="ProtNLM"/>
    </source>
</evidence>
<keyword evidence="2" id="KW-1185">Reference proteome</keyword>
<accession>A0A3P1CDG6</accession>
<name>A0A3P1CDG6_9BACT</name>
<sequence length="301" mass="34154">MKKIKITLLVILGIIVLVELVGRYYGLTNYPLYNSSDEFEYLLKPNQDVTIYRNRFVTNAYSMRSDAINEKDSIVVLLLGDSVLNGGNSIDQDSLASTMLEKELFHKYGKKVRVLNISDKTWSPDNTVAYLKKYGVFKADMMLLVANSGDAYDPMTFRPIVGVASTHPAQNQLFAWQNLIAKAWPVLKKTILGQSDLSKLTGNQIEKKEKFIKGFAALDSISRRLKIPFSIYLHRTQPELESNKLDPGGLAIVNFCKEQGVPIYINRFKTTYFIDEIHLNNTGQKALMKDLLPIVRHDLKL</sequence>
<dbReference type="EMBL" id="RQJP01000005">
    <property type="protein sequence ID" value="RRB11250.1"/>
    <property type="molecule type" value="Genomic_DNA"/>
</dbReference>
<proteinExistence type="predicted"/>
<reference evidence="1 2" key="1">
    <citation type="submission" date="2018-11" db="EMBL/GenBank/DDBJ databases">
        <authorList>
            <person name="Zhou Z."/>
            <person name="Wang G."/>
        </authorList>
    </citation>
    <scope>NUCLEOTIDE SEQUENCE [LARGE SCALE GENOMIC DNA]</scope>
    <source>
        <strain evidence="1 2">KCTC42998</strain>
    </source>
</reference>
<comment type="caution">
    <text evidence="1">The sequence shown here is derived from an EMBL/GenBank/DDBJ whole genome shotgun (WGS) entry which is preliminary data.</text>
</comment>
<dbReference type="AlphaFoldDB" id="A0A3P1CDG6"/>
<dbReference type="Proteomes" id="UP000274271">
    <property type="component" value="Unassembled WGS sequence"/>
</dbReference>
<protein>
    <recommendedName>
        <fullName evidence="3">SGNH/GDSL hydrolase family protein</fullName>
    </recommendedName>
</protein>
<evidence type="ECO:0000313" key="1">
    <source>
        <dbReference type="EMBL" id="RRB11250.1"/>
    </source>
</evidence>
<dbReference type="OrthoDB" id="7599050at2"/>
<organism evidence="1 2">
    <name type="scientific">Larkinella knui</name>
    <dbReference type="NCBI Taxonomy" id="2025310"/>
    <lineage>
        <taxon>Bacteria</taxon>
        <taxon>Pseudomonadati</taxon>
        <taxon>Bacteroidota</taxon>
        <taxon>Cytophagia</taxon>
        <taxon>Cytophagales</taxon>
        <taxon>Spirosomataceae</taxon>
        <taxon>Larkinella</taxon>
    </lineage>
</organism>
<evidence type="ECO:0000313" key="2">
    <source>
        <dbReference type="Proteomes" id="UP000274271"/>
    </source>
</evidence>
<dbReference type="RefSeq" id="WP_124908921.1">
    <property type="nucleotide sequence ID" value="NZ_RQJP01000005.1"/>
</dbReference>
<gene>
    <name evidence="1" type="ORF">EHT87_22435</name>
</gene>
<dbReference type="SUPFAM" id="SSF52266">
    <property type="entry name" value="SGNH hydrolase"/>
    <property type="match status" value="1"/>
</dbReference>